<dbReference type="AlphaFoldDB" id="A0A8S2SNI1"/>
<protein>
    <submittedName>
        <fullName evidence="1">Uncharacterized protein</fullName>
    </submittedName>
</protein>
<proteinExistence type="predicted"/>
<feature type="non-terminal residue" evidence="1">
    <location>
        <position position="70"/>
    </location>
</feature>
<reference evidence="1" key="1">
    <citation type="submission" date="2021-02" db="EMBL/GenBank/DDBJ databases">
        <authorList>
            <person name="Nowell W R."/>
        </authorList>
    </citation>
    <scope>NUCLEOTIDE SEQUENCE</scope>
</reference>
<dbReference type="EMBL" id="CAJOBI010024062">
    <property type="protein sequence ID" value="CAF4234163.1"/>
    <property type="molecule type" value="Genomic_DNA"/>
</dbReference>
<accession>A0A8S2SNI1</accession>
<comment type="caution">
    <text evidence="1">The sequence shown here is derived from an EMBL/GenBank/DDBJ whole genome shotgun (WGS) entry which is preliminary data.</text>
</comment>
<evidence type="ECO:0000313" key="1">
    <source>
        <dbReference type="EMBL" id="CAF4234163.1"/>
    </source>
</evidence>
<gene>
    <name evidence="1" type="ORF">SMN809_LOCUS23279</name>
</gene>
<organism evidence="1 2">
    <name type="scientific">Rotaria magnacalcarata</name>
    <dbReference type="NCBI Taxonomy" id="392030"/>
    <lineage>
        <taxon>Eukaryota</taxon>
        <taxon>Metazoa</taxon>
        <taxon>Spiralia</taxon>
        <taxon>Gnathifera</taxon>
        <taxon>Rotifera</taxon>
        <taxon>Eurotatoria</taxon>
        <taxon>Bdelloidea</taxon>
        <taxon>Philodinida</taxon>
        <taxon>Philodinidae</taxon>
        <taxon>Rotaria</taxon>
    </lineage>
</organism>
<name>A0A8S2SNI1_9BILA</name>
<feature type="non-terminal residue" evidence="1">
    <location>
        <position position="1"/>
    </location>
</feature>
<dbReference type="Proteomes" id="UP000676336">
    <property type="component" value="Unassembled WGS sequence"/>
</dbReference>
<sequence>LISSRVLSKTRSRRIENWDTFDPTFMSNDLHWGVHVSSCGHAIHASCWTKYHNSITSQDHRRTLRMRGSA</sequence>
<evidence type="ECO:0000313" key="2">
    <source>
        <dbReference type="Proteomes" id="UP000676336"/>
    </source>
</evidence>